<proteinExistence type="inferred from homology"/>
<gene>
    <name evidence="3" type="ORF">MHBO_002648</name>
</gene>
<dbReference type="Proteomes" id="UP001439008">
    <property type="component" value="Unassembled WGS sequence"/>
</dbReference>
<dbReference type="InterPro" id="IPR034144">
    <property type="entry name" value="TOPRIM_TopoIII"/>
</dbReference>
<dbReference type="EMBL" id="JBDODL010001050">
    <property type="protein sequence ID" value="MES1921050.1"/>
    <property type="molecule type" value="Genomic_DNA"/>
</dbReference>
<keyword evidence="1" id="KW-0799">Topoisomerase</keyword>
<dbReference type="CDD" id="cd03362">
    <property type="entry name" value="TOPRIM_TopoIA_TopoIII"/>
    <property type="match status" value="1"/>
</dbReference>
<dbReference type="PANTHER" id="PTHR11390">
    <property type="entry name" value="PROKARYOTIC DNA TOPOISOMERASE"/>
    <property type="match status" value="1"/>
</dbReference>
<dbReference type="PROSITE" id="PS50880">
    <property type="entry name" value="TOPRIM"/>
    <property type="match status" value="1"/>
</dbReference>
<dbReference type="EC" id="5.6.2.1" evidence="1"/>
<dbReference type="InterPro" id="IPR006171">
    <property type="entry name" value="TOPRIM_dom"/>
</dbReference>
<organism evidence="3 4">
    <name type="scientific">Bonamia ostreae</name>
    <dbReference type="NCBI Taxonomy" id="126728"/>
    <lineage>
        <taxon>Eukaryota</taxon>
        <taxon>Sar</taxon>
        <taxon>Rhizaria</taxon>
        <taxon>Endomyxa</taxon>
        <taxon>Ascetosporea</taxon>
        <taxon>Haplosporida</taxon>
        <taxon>Bonamia</taxon>
    </lineage>
</organism>
<comment type="similarity">
    <text evidence="1">Belongs to the type IA topoisomerase family.</text>
</comment>
<comment type="catalytic activity">
    <reaction evidence="1">
        <text>ATP-independent breakage of single-stranded DNA, followed by passage and rejoining.</text>
        <dbReference type="EC" id="5.6.2.1"/>
    </reaction>
</comment>
<keyword evidence="1" id="KW-0238">DNA-binding</keyword>
<dbReference type="InterPro" id="IPR000380">
    <property type="entry name" value="Topo_IA"/>
</dbReference>
<dbReference type="SUPFAM" id="SSF56712">
    <property type="entry name" value="Prokaryotic type I DNA topoisomerase"/>
    <property type="match status" value="1"/>
</dbReference>
<comment type="function">
    <text evidence="1">Introduces a single-strand break via transesterification at a target site in duplex DNA. Releases the supercoiling and torsional tension of DNA introduced during the DNA replication and transcription by transiently cleaving and rejoining one strand of the DNA duplex. The scissile phosphodiester is attacked by the catalytic tyrosine of the enzyme, resulting in the formation of a DNA-(5'-phosphotyrosyl)-enzyme intermediate and the expulsion of a 3'-OH DNA strand.</text>
</comment>
<sequence length="142" mass="16158">MASNIALIVGEKPSVALSVAKALSNNNFQSKKSFATPIHEFTGSFQDKRTVFRCTSVTGHVLNIDFHPKYRNWTDTEPRELFTAKTEKNPADKNGKICKHLQIAAKNVKYLILWLDCDREGENICFEVIDQCRFSMVNYSPK</sequence>
<protein>
    <recommendedName>
        <fullName evidence="1">DNA topoisomerase</fullName>
        <ecNumber evidence="1">5.6.2.1</ecNumber>
    </recommendedName>
</protein>
<keyword evidence="4" id="KW-1185">Reference proteome</keyword>
<dbReference type="Gene3D" id="3.40.50.140">
    <property type="match status" value="1"/>
</dbReference>
<accession>A0ABV2AN35</accession>
<dbReference type="Pfam" id="PF01751">
    <property type="entry name" value="Toprim"/>
    <property type="match status" value="1"/>
</dbReference>
<keyword evidence="1" id="KW-0413">Isomerase</keyword>
<reference evidence="3 4" key="1">
    <citation type="journal article" date="2024" name="BMC Biol.">
        <title>Comparative genomics of Ascetosporea gives new insight into the evolutionary basis for animal parasitism in Rhizaria.</title>
        <authorList>
            <person name="Hiltunen Thoren M."/>
            <person name="Onut-Brannstrom I."/>
            <person name="Alfjorden A."/>
            <person name="Peckova H."/>
            <person name="Swords F."/>
            <person name="Hooper C."/>
            <person name="Holzer A.S."/>
            <person name="Bass D."/>
            <person name="Burki F."/>
        </authorList>
    </citation>
    <scope>NUCLEOTIDE SEQUENCE [LARGE SCALE GENOMIC DNA]</scope>
    <source>
        <strain evidence="3">20-A016</strain>
    </source>
</reference>
<dbReference type="InterPro" id="IPR023405">
    <property type="entry name" value="Topo_IA_core_domain"/>
</dbReference>
<dbReference type="PANTHER" id="PTHR11390:SF20">
    <property type="entry name" value="DNA TOPOISOMERASE 3-BETA-1"/>
    <property type="match status" value="1"/>
</dbReference>
<name>A0ABV2AN35_9EUKA</name>
<dbReference type="SMART" id="SM00493">
    <property type="entry name" value="TOPRIM"/>
    <property type="match status" value="1"/>
</dbReference>
<comment type="caution">
    <text evidence="3">The sequence shown here is derived from an EMBL/GenBank/DDBJ whole genome shotgun (WGS) entry which is preliminary data.</text>
</comment>
<evidence type="ECO:0000256" key="1">
    <source>
        <dbReference type="RuleBase" id="RU362092"/>
    </source>
</evidence>
<evidence type="ECO:0000259" key="2">
    <source>
        <dbReference type="PROSITE" id="PS50880"/>
    </source>
</evidence>
<feature type="domain" description="Toprim" evidence="2">
    <location>
        <begin position="5"/>
        <end position="142"/>
    </location>
</feature>
<evidence type="ECO:0000313" key="3">
    <source>
        <dbReference type="EMBL" id="MES1921050.1"/>
    </source>
</evidence>
<feature type="non-terminal residue" evidence="3">
    <location>
        <position position="142"/>
    </location>
</feature>
<evidence type="ECO:0000313" key="4">
    <source>
        <dbReference type="Proteomes" id="UP001439008"/>
    </source>
</evidence>